<dbReference type="Gene3D" id="3.30.460.40">
    <property type="match status" value="1"/>
</dbReference>
<gene>
    <name evidence="1" type="ORF">A2462_05115</name>
</gene>
<dbReference type="EMBL" id="MEUI01000011">
    <property type="protein sequence ID" value="OGC34958.1"/>
    <property type="molecule type" value="Genomic_DNA"/>
</dbReference>
<protein>
    <submittedName>
        <fullName evidence="1">Uncharacterized protein</fullName>
    </submittedName>
</protein>
<accession>A0A1F4TQL2</accession>
<comment type="caution">
    <text evidence="1">The sequence shown here is derived from an EMBL/GenBank/DDBJ whole genome shotgun (WGS) entry which is preliminary data.</text>
</comment>
<dbReference type="SUPFAM" id="SSF81301">
    <property type="entry name" value="Nucleotidyltransferase"/>
    <property type="match status" value="1"/>
</dbReference>
<dbReference type="InterPro" id="IPR043519">
    <property type="entry name" value="NT_sf"/>
</dbReference>
<evidence type="ECO:0000313" key="1">
    <source>
        <dbReference type="EMBL" id="OGC34958.1"/>
    </source>
</evidence>
<organism evidence="1 2">
    <name type="scientific">candidate division WOR-1 bacterium RIFOXYC2_FULL_41_25</name>
    <dbReference type="NCBI Taxonomy" id="1802586"/>
    <lineage>
        <taxon>Bacteria</taxon>
        <taxon>Bacillati</taxon>
        <taxon>Saganbacteria</taxon>
    </lineage>
</organism>
<sequence length="170" mass="19724">MWKWDRIKKLHYEDIFRLLDKEGVRYLLIGGLAAIIYGVPRSTGDIDLMLLMTKGNISKFIGIMKKLGYQPKVPVAPIELADKKKRNYWREKKNMKAFSFQHPDDPFMVVDIMISDLIDFKKAYAKRVTIEQWGAKLSVVSEANLVKLKKIAGRPQDLSDIQTLKRLKEL</sequence>
<evidence type="ECO:0000313" key="2">
    <source>
        <dbReference type="Proteomes" id="UP000177309"/>
    </source>
</evidence>
<dbReference type="AlphaFoldDB" id="A0A1F4TQL2"/>
<dbReference type="Proteomes" id="UP000177309">
    <property type="component" value="Unassembled WGS sequence"/>
</dbReference>
<proteinExistence type="predicted"/>
<reference evidence="1 2" key="1">
    <citation type="journal article" date="2016" name="Nat. Commun.">
        <title>Thousands of microbial genomes shed light on interconnected biogeochemical processes in an aquifer system.</title>
        <authorList>
            <person name="Anantharaman K."/>
            <person name="Brown C.T."/>
            <person name="Hug L.A."/>
            <person name="Sharon I."/>
            <person name="Castelle C.J."/>
            <person name="Probst A.J."/>
            <person name="Thomas B.C."/>
            <person name="Singh A."/>
            <person name="Wilkins M.J."/>
            <person name="Karaoz U."/>
            <person name="Brodie E.L."/>
            <person name="Williams K.H."/>
            <person name="Hubbard S.S."/>
            <person name="Banfield J.F."/>
        </authorList>
    </citation>
    <scope>NUCLEOTIDE SEQUENCE [LARGE SCALE GENOMIC DNA]</scope>
</reference>
<name>A0A1F4TQL2_UNCSA</name>